<dbReference type="EMBL" id="CP001719">
    <property type="protein sequence ID" value="ADC46622.1"/>
    <property type="molecule type" value="Genomic_DNA"/>
</dbReference>
<dbReference type="eggNOG" id="arCOG01648">
    <property type="taxonomic scope" value="Archaea"/>
</dbReference>
<dbReference type="PATRIC" id="fig|634498.28.peg.771"/>
<dbReference type="AlphaFoldDB" id="D3E261"/>
<dbReference type="InterPro" id="IPR029058">
    <property type="entry name" value="AB_hydrolase_fold"/>
</dbReference>
<proteinExistence type="predicted"/>
<reference evidence="2 3" key="1">
    <citation type="journal article" date="2010" name="PLoS ONE">
        <title>The genome sequence of the rumen methanogen Methanobrevibacter ruminantium reveals new possibilities for controlling ruminant methane emissions.</title>
        <authorList>
            <person name="Leahy S.C."/>
            <person name="Kelly W.J."/>
            <person name="Altermann E."/>
            <person name="Ronimus R.S."/>
            <person name="Yeoman C.J."/>
            <person name="Pacheco D.M."/>
            <person name="Li D."/>
            <person name="Kong Z."/>
            <person name="McTavish S."/>
            <person name="Sang C."/>
            <person name="Lambie S.C."/>
            <person name="Janssen P.H."/>
            <person name="Dey D."/>
            <person name="Attwood G.T."/>
        </authorList>
    </citation>
    <scope>NUCLEOTIDE SEQUENCE [LARGE SCALE GENOMIC DNA]</scope>
    <source>
        <strain evidence="3">ATCC 35063 / DSM 1093 / JCM 13430 / OCM 146 / M1</strain>
    </source>
</reference>
<dbReference type="Gene3D" id="3.40.50.1820">
    <property type="entry name" value="alpha/beta hydrolase"/>
    <property type="match status" value="1"/>
</dbReference>
<dbReference type="STRING" id="634498.mru_0771"/>
<dbReference type="GeneID" id="8770420"/>
<accession>D3E261</accession>
<dbReference type="InterPro" id="IPR050266">
    <property type="entry name" value="AB_hydrolase_sf"/>
</dbReference>
<evidence type="ECO:0000313" key="3">
    <source>
        <dbReference type="Proteomes" id="UP000008680"/>
    </source>
</evidence>
<dbReference type="Proteomes" id="UP000008680">
    <property type="component" value="Chromosome"/>
</dbReference>
<organism evidence="2 3">
    <name type="scientific">Methanobrevibacter ruminantium (strain ATCC 35063 / DSM 1093 / JCM 13430 / OCM 146 / M1)</name>
    <name type="common">Methanobacterium ruminantium</name>
    <dbReference type="NCBI Taxonomy" id="634498"/>
    <lineage>
        <taxon>Archaea</taxon>
        <taxon>Methanobacteriati</taxon>
        <taxon>Methanobacteriota</taxon>
        <taxon>Methanomada group</taxon>
        <taxon>Methanobacteria</taxon>
        <taxon>Methanobacteriales</taxon>
        <taxon>Methanobacteriaceae</taxon>
        <taxon>Methanobrevibacter</taxon>
    </lineage>
</organism>
<name>D3E261_METRM</name>
<dbReference type="OrthoDB" id="75291at2157"/>
<keyword evidence="3" id="KW-1185">Reference proteome</keyword>
<evidence type="ECO:0000259" key="1">
    <source>
        <dbReference type="Pfam" id="PF00561"/>
    </source>
</evidence>
<sequence>MKLENFKYETNDNNLINYYEIDNDNPILLIIHAQSTNSSSYSDVVKDLSKRFHLILVDCYGHGKSSHNRDKYNIVSQGDDLIDFIKSKTDEKISVLGHSSGGLIACYISSRSDLCDNLILEDPPLFSSSGEKRFDYYNYHDLSTVCHNFINQDEEKDFVYYYFMNQYMWNFFPESSREKIRNKSGASALKYREKHPDKPLKVRFWPKNVLEAFNGMEEYDPYFGENFYNDSFNCDIDYAELLSNIKCKTLFLKANTKIGEDGIIQGALTDDDLNQVMNLIENIEVEYFDCGHGIHNEKKKEFVKAVIGTTKIFTI</sequence>
<evidence type="ECO:0000313" key="2">
    <source>
        <dbReference type="EMBL" id="ADC46622.1"/>
    </source>
</evidence>
<dbReference type="Pfam" id="PF00561">
    <property type="entry name" value="Abhydrolase_1"/>
    <property type="match status" value="1"/>
</dbReference>
<gene>
    <name evidence="2" type="ordered locus">mru_0771</name>
</gene>
<dbReference type="HOGENOM" id="CLU_067813_0_0_2"/>
<dbReference type="GO" id="GO:0016020">
    <property type="term" value="C:membrane"/>
    <property type="evidence" value="ECO:0007669"/>
    <property type="project" value="TreeGrafter"/>
</dbReference>
<dbReference type="PANTHER" id="PTHR43798">
    <property type="entry name" value="MONOACYLGLYCEROL LIPASE"/>
    <property type="match status" value="1"/>
</dbReference>
<feature type="domain" description="AB hydrolase-1" evidence="1">
    <location>
        <begin position="26"/>
        <end position="296"/>
    </location>
</feature>
<dbReference type="SUPFAM" id="SSF53474">
    <property type="entry name" value="alpha/beta-Hydrolases"/>
    <property type="match status" value="1"/>
</dbReference>
<protein>
    <submittedName>
        <fullName evidence="2">Hydrolase alpha/beta fold family</fullName>
    </submittedName>
</protein>
<dbReference type="GO" id="GO:0016787">
    <property type="term" value="F:hydrolase activity"/>
    <property type="evidence" value="ECO:0007669"/>
    <property type="project" value="UniProtKB-KW"/>
</dbReference>
<dbReference type="RefSeq" id="WP_012955573.1">
    <property type="nucleotide sequence ID" value="NC_013790.1"/>
</dbReference>
<dbReference type="KEGG" id="mru:mru_0771"/>
<dbReference type="PANTHER" id="PTHR43798:SF33">
    <property type="entry name" value="HYDROLASE, PUTATIVE (AFU_ORTHOLOGUE AFUA_2G14860)-RELATED"/>
    <property type="match status" value="1"/>
</dbReference>
<keyword evidence="2" id="KW-0378">Hydrolase</keyword>
<dbReference type="InterPro" id="IPR000073">
    <property type="entry name" value="AB_hydrolase_1"/>
</dbReference>